<proteinExistence type="predicted"/>
<feature type="transmembrane region" description="Helical" evidence="1">
    <location>
        <begin position="157"/>
        <end position="178"/>
    </location>
</feature>
<keyword evidence="1" id="KW-0472">Membrane</keyword>
<keyword evidence="3" id="KW-1185">Reference proteome</keyword>
<feature type="transmembrane region" description="Helical" evidence="1">
    <location>
        <begin position="54"/>
        <end position="73"/>
    </location>
</feature>
<dbReference type="OrthoDB" id="3197626at2759"/>
<dbReference type="Proteomes" id="UP000807306">
    <property type="component" value="Unassembled WGS sequence"/>
</dbReference>
<feature type="transmembrane region" description="Helical" evidence="1">
    <location>
        <begin position="198"/>
        <end position="224"/>
    </location>
</feature>
<evidence type="ECO:0000313" key="3">
    <source>
        <dbReference type="Proteomes" id="UP000807306"/>
    </source>
</evidence>
<accession>A0A9P6JW34</accession>
<feature type="transmembrane region" description="Helical" evidence="1">
    <location>
        <begin position="20"/>
        <end position="42"/>
    </location>
</feature>
<reference evidence="2" key="1">
    <citation type="submission" date="2020-11" db="EMBL/GenBank/DDBJ databases">
        <authorList>
            <consortium name="DOE Joint Genome Institute"/>
            <person name="Ahrendt S."/>
            <person name="Riley R."/>
            <person name="Andreopoulos W."/>
            <person name="Labutti K."/>
            <person name="Pangilinan J."/>
            <person name="Ruiz-Duenas F.J."/>
            <person name="Barrasa J.M."/>
            <person name="Sanchez-Garcia M."/>
            <person name="Camarero S."/>
            <person name="Miyauchi S."/>
            <person name="Serrano A."/>
            <person name="Linde D."/>
            <person name="Babiker R."/>
            <person name="Drula E."/>
            <person name="Ayuso-Fernandez I."/>
            <person name="Pacheco R."/>
            <person name="Padilla G."/>
            <person name="Ferreira P."/>
            <person name="Barriuso J."/>
            <person name="Kellner H."/>
            <person name="Castanera R."/>
            <person name="Alfaro M."/>
            <person name="Ramirez L."/>
            <person name="Pisabarro A.G."/>
            <person name="Kuo A."/>
            <person name="Tritt A."/>
            <person name="Lipzen A."/>
            <person name="He G."/>
            <person name="Yan M."/>
            <person name="Ng V."/>
            <person name="Cullen D."/>
            <person name="Martin F."/>
            <person name="Rosso M.-N."/>
            <person name="Henrissat B."/>
            <person name="Hibbett D."/>
            <person name="Martinez A.T."/>
            <person name="Grigoriev I.V."/>
        </authorList>
    </citation>
    <scope>NUCLEOTIDE SEQUENCE</scope>
    <source>
        <strain evidence="2">CBS 506.95</strain>
    </source>
</reference>
<gene>
    <name evidence="2" type="ORF">CPB83DRAFT_207783</name>
</gene>
<evidence type="ECO:0000256" key="1">
    <source>
        <dbReference type="SAM" id="Phobius"/>
    </source>
</evidence>
<evidence type="ECO:0000313" key="2">
    <source>
        <dbReference type="EMBL" id="KAF9534648.1"/>
    </source>
</evidence>
<feature type="transmembrane region" description="Helical" evidence="1">
    <location>
        <begin position="85"/>
        <end position="107"/>
    </location>
</feature>
<organism evidence="2 3">
    <name type="scientific">Crepidotus variabilis</name>
    <dbReference type="NCBI Taxonomy" id="179855"/>
    <lineage>
        <taxon>Eukaryota</taxon>
        <taxon>Fungi</taxon>
        <taxon>Dikarya</taxon>
        <taxon>Basidiomycota</taxon>
        <taxon>Agaricomycotina</taxon>
        <taxon>Agaricomycetes</taxon>
        <taxon>Agaricomycetidae</taxon>
        <taxon>Agaricales</taxon>
        <taxon>Agaricineae</taxon>
        <taxon>Crepidotaceae</taxon>
        <taxon>Crepidotus</taxon>
    </lineage>
</organism>
<keyword evidence="1" id="KW-1133">Transmembrane helix</keyword>
<sequence length="299" mass="33883">MHDWNSPTELQRDIDITTKLVNIWMGLYLWEMVTSMGFERAVIKKMRVLQWQTAPYFISRYSYMIALLCYGTVMNSMSRANCSTLHAVFFFFETSIVFASTCFALRTMAIWNNRFVTRGLWTIVAGHAVLVVISTLQSRAVWNESLAACVYLDPSRAYLIVAIARVYTVVLDALILTLNVYKLRVGFMASRDKGQRGLVWVLLEQGLIYFIIAFLCNVTAVGFLIWKPNFLIGIIATTPASMFTVIVACRSVRNLSDFVAQECQGAYRLPTIATGPMEFTNSIASEGEVRNLTKIIHEK</sequence>
<feature type="transmembrane region" description="Helical" evidence="1">
    <location>
        <begin position="119"/>
        <end position="137"/>
    </location>
</feature>
<protein>
    <submittedName>
        <fullName evidence="2">Uncharacterized protein</fullName>
    </submittedName>
</protein>
<name>A0A9P6JW34_9AGAR</name>
<feature type="transmembrane region" description="Helical" evidence="1">
    <location>
        <begin position="230"/>
        <end position="249"/>
    </location>
</feature>
<dbReference type="AlphaFoldDB" id="A0A9P6JW34"/>
<keyword evidence="1" id="KW-0812">Transmembrane</keyword>
<dbReference type="EMBL" id="MU157825">
    <property type="protein sequence ID" value="KAF9534648.1"/>
    <property type="molecule type" value="Genomic_DNA"/>
</dbReference>
<comment type="caution">
    <text evidence="2">The sequence shown here is derived from an EMBL/GenBank/DDBJ whole genome shotgun (WGS) entry which is preliminary data.</text>
</comment>